<feature type="compositionally biased region" description="Basic and acidic residues" evidence="5">
    <location>
        <begin position="262"/>
        <end position="277"/>
    </location>
</feature>
<organism evidence="7 8">
    <name type="scientific">Kuraishia capsulata CBS 1993</name>
    <dbReference type="NCBI Taxonomy" id="1382522"/>
    <lineage>
        <taxon>Eukaryota</taxon>
        <taxon>Fungi</taxon>
        <taxon>Dikarya</taxon>
        <taxon>Ascomycota</taxon>
        <taxon>Saccharomycotina</taxon>
        <taxon>Pichiomycetes</taxon>
        <taxon>Pichiales</taxon>
        <taxon>Pichiaceae</taxon>
        <taxon>Kuraishia</taxon>
    </lineage>
</organism>
<dbReference type="InterPro" id="IPR044666">
    <property type="entry name" value="Cyclophilin_A-like"/>
</dbReference>
<dbReference type="RefSeq" id="XP_022461749.1">
    <property type="nucleotide sequence ID" value="XM_022602174.1"/>
</dbReference>
<dbReference type="OrthoDB" id="442970at2759"/>
<name>W6MSI4_9ASCO</name>
<dbReference type="Proteomes" id="UP000019384">
    <property type="component" value="Unassembled WGS sequence"/>
</dbReference>
<feature type="compositionally biased region" description="Polar residues" evidence="5">
    <location>
        <begin position="236"/>
        <end position="245"/>
    </location>
</feature>
<evidence type="ECO:0000256" key="3">
    <source>
        <dbReference type="ARBA" id="ARBA00023242"/>
    </source>
</evidence>
<gene>
    <name evidence="7" type="ORF">KUCA_T00005759001</name>
</gene>
<dbReference type="GO" id="GO:0071013">
    <property type="term" value="C:catalytic step 2 spliceosome"/>
    <property type="evidence" value="ECO:0007669"/>
    <property type="project" value="TreeGrafter"/>
</dbReference>
<dbReference type="AlphaFoldDB" id="W6MSI4"/>
<comment type="catalytic activity">
    <reaction evidence="1">
        <text>[protein]-peptidylproline (omega=180) = [protein]-peptidylproline (omega=0)</text>
        <dbReference type="Rhea" id="RHEA:16237"/>
        <dbReference type="Rhea" id="RHEA-COMP:10747"/>
        <dbReference type="Rhea" id="RHEA-COMP:10748"/>
        <dbReference type="ChEBI" id="CHEBI:83833"/>
        <dbReference type="ChEBI" id="CHEBI:83834"/>
        <dbReference type="EC" id="5.2.1.8"/>
    </reaction>
</comment>
<reference evidence="7" key="2">
    <citation type="submission" date="2014-02" db="EMBL/GenBank/DDBJ databases">
        <title>Complete DNA sequence of /Kuraishia capsulata/ illustrates novel genomic features among budding yeasts (/Saccharomycotina/).</title>
        <authorList>
            <person name="Morales L."/>
            <person name="Noel B."/>
            <person name="Porcel B."/>
            <person name="Marcet-Houben M."/>
            <person name="Hullo M-F."/>
            <person name="Sacerdot C."/>
            <person name="Tekaia F."/>
            <person name="Leh-Louis V."/>
            <person name="Despons L."/>
            <person name="Khanna V."/>
            <person name="Aury J-M."/>
            <person name="Barbe V."/>
            <person name="Couloux A."/>
            <person name="Labadie K."/>
            <person name="Pelletier E."/>
            <person name="Souciet J-L."/>
            <person name="Boekhout T."/>
            <person name="Gabaldon T."/>
            <person name="Wincker P."/>
            <person name="Dujon B."/>
        </authorList>
    </citation>
    <scope>NUCLEOTIDE SEQUENCE</scope>
    <source>
        <strain evidence="7">CBS 1993</strain>
    </source>
</reference>
<evidence type="ECO:0000256" key="5">
    <source>
        <dbReference type="SAM" id="MobiDB-lite"/>
    </source>
</evidence>
<proteinExistence type="inferred from homology"/>
<dbReference type="SUPFAM" id="SSF50891">
    <property type="entry name" value="Cyclophilin-like"/>
    <property type="match status" value="1"/>
</dbReference>
<evidence type="ECO:0000256" key="4">
    <source>
        <dbReference type="ARBA" id="ARBA00038509"/>
    </source>
</evidence>
<reference evidence="7" key="1">
    <citation type="submission" date="2013-12" db="EMBL/GenBank/DDBJ databases">
        <authorList>
            <person name="Genoscope - CEA"/>
        </authorList>
    </citation>
    <scope>NUCLEOTIDE SEQUENCE</scope>
    <source>
        <strain evidence="7">CBS 1993</strain>
    </source>
</reference>
<dbReference type="HOGENOM" id="CLU_012062_14_0_1"/>
<comment type="subcellular location">
    <subcellularLocation>
        <location evidence="2">Nucleus</location>
    </subcellularLocation>
</comment>
<keyword evidence="8" id="KW-1185">Reference proteome</keyword>
<dbReference type="GO" id="GO:0003755">
    <property type="term" value="F:peptidyl-prolyl cis-trans isomerase activity"/>
    <property type="evidence" value="ECO:0007669"/>
    <property type="project" value="UniProtKB-EC"/>
</dbReference>
<evidence type="ECO:0000259" key="6">
    <source>
        <dbReference type="Pfam" id="PF00160"/>
    </source>
</evidence>
<evidence type="ECO:0000313" key="7">
    <source>
        <dbReference type="EMBL" id="CDK29766.1"/>
    </source>
</evidence>
<dbReference type="STRING" id="1382522.W6MSI4"/>
<protein>
    <recommendedName>
        <fullName evidence="6">PPIase cyclophilin-type domain-containing protein</fullName>
    </recommendedName>
</protein>
<accession>W6MSI4</accession>
<keyword evidence="3" id="KW-0539">Nucleus</keyword>
<dbReference type="PANTHER" id="PTHR45625:SF6">
    <property type="entry name" value="SPLICEOSOME-ASSOCIATED PROTEIN CWC27 HOMOLOG"/>
    <property type="match status" value="1"/>
</dbReference>
<comment type="similarity">
    <text evidence="4">Belongs to the cyclophilin-type PPIase family. CWC27 subfamily.</text>
</comment>
<dbReference type="InterPro" id="IPR029000">
    <property type="entry name" value="Cyclophilin-like_dom_sf"/>
</dbReference>
<dbReference type="EMBL" id="HG793131">
    <property type="protein sequence ID" value="CDK29766.1"/>
    <property type="molecule type" value="Genomic_DNA"/>
</dbReference>
<evidence type="ECO:0000256" key="1">
    <source>
        <dbReference type="ARBA" id="ARBA00000971"/>
    </source>
</evidence>
<evidence type="ECO:0000313" key="8">
    <source>
        <dbReference type="Proteomes" id="UP000019384"/>
    </source>
</evidence>
<evidence type="ECO:0000256" key="2">
    <source>
        <dbReference type="ARBA" id="ARBA00004123"/>
    </source>
</evidence>
<dbReference type="Gene3D" id="2.40.100.10">
    <property type="entry name" value="Cyclophilin-like"/>
    <property type="match status" value="1"/>
</dbReference>
<dbReference type="GeneID" id="34523137"/>
<feature type="region of interest" description="Disordered" evidence="5">
    <location>
        <begin position="209"/>
        <end position="278"/>
    </location>
</feature>
<sequence length="303" mass="33186">MSEPQTTAKIRLHSSKGTIDVELWAREIPKTSRWVIQAAAANGFKDTEFWGASEETVQFAEQLRPAQSKPEIHSRLRFNRRGLVGVRHGADGGLFMTLGPAPALTGKATVLGRIVGDGNYVVAAIGAADLTNGRFTYPTKISKSEALVEFFEDIVPETSKAESDLLESPMPVTKTTTTKKPKVVVSFDDEEDDSDVGLDIRMQSAHELLSDRGMISSKLQSPSPGSEVPSLADSVETANGSSQSDVEPMRAKRTRSASSDSAPEKRRSKTKEERDLETLEMLKAFQSRAKSRWLDDVDTSEKE</sequence>
<dbReference type="InterPro" id="IPR002130">
    <property type="entry name" value="Cyclophilin-type_PPIase_dom"/>
</dbReference>
<dbReference type="Pfam" id="PF00160">
    <property type="entry name" value="Pro_isomerase"/>
    <property type="match status" value="1"/>
</dbReference>
<feature type="domain" description="PPIase cyclophilin-type" evidence="6">
    <location>
        <begin position="12"/>
        <end position="143"/>
    </location>
</feature>
<dbReference type="PANTHER" id="PTHR45625">
    <property type="entry name" value="PEPTIDYL-PROLYL CIS-TRANS ISOMERASE-RELATED"/>
    <property type="match status" value="1"/>
</dbReference>